<dbReference type="NCBIfam" id="TIGR00756">
    <property type="entry name" value="PPR"/>
    <property type="match status" value="6"/>
</dbReference>
<dbReference type="Pfam" id="PF01535">
    <property type="entry name" value="PPR"/>
    <property type="match status" value="6"/>
</dbReference>
<dbReference type="Pfam" id="PF13041">
    <property type="entry name" value="PPR_2"/>
    <property type="match status" value="1"/>
</dbReference>
<organism evidence="4 5">
    <name type="scientific">Thalictrum thalictroides</name>
    <name type="common">Rue-anemone</name>
    <name type="synonym">Anemone thalictroides</name>
    <dbReference type="NCBI Taxonomy" id="46969"/>
    <lineage>
        <taxon>Eukaryota</taxon>
        <taxon>Viridiplantae</taxon>
        <taxon>Streptophyta</taxon>
        <taxon>Embryophyta</taxon>
        <taxon>Tracheophyta</taxon>
        <taxon>Spermatophyta</taxon>
        <taxon>Magnoliopsida</taxon>
        <taxon>Ranunculales</taxon>
        <taxon>Ranunculaceae</taxon>
        <taxon>Thalictroideae</taxon>
        <taxon>Thalictrum</taxon>
    </lineage>
</organism>
<accession>A0A7J6WTY4</accession>
<protein>
    <submittedName>
        <fullName evidence="4">Pentatricopeptide repeat-containing protein</fullName>
    </submittedName>
</protein>
<dbReference type="InterPro" id="IPR050667">
    <property type="entry name" value="PPR-containing_protein"/>
</dbReference>
<evidence type="ECO:0000256" key="1">
    <source>
        <dbReference type="ARBA" id="ARBA00007626"/>
    </source>
</evidence>
<dbReference type="InterPro" id="IPR011990">
    <property type="entry name" value="TPR-like_helical_dom_sf"/>
</dbReference>
<dbReference type="InterPro" id="IPR002885">
    <property type="entry name" value="PPR_rpt"/>
</dbReference>
<name>A0A7J6WTY4_THATH</name>
<dbReference type="PROSITE" id="PS51375">
    <property type="entry name" value="PPR"/>
    <property type="match status" value="3"/>
</dbReference>
<feature type="repeat" description="PPR" evidence="3">
    <location>
        <begin position="220"/>
        <end position="254"/>
    </location>
</feature>
<keyword evidence="2" id="KW-0677">Repeat</keyword>
<evidence type="ECO:0000256" key="2">
    <source>
        <dbReference type="ARBA" id="ARBA00022737"/>
    </source>
</evidence>
<evidence type="ECO:0000256" key="3">
    <source>
        <dbReference type="PROSITE-ProRule" id="PRU00708"/>
    </source>
</evidence>
<dbReference type="EMBL" id="JABWDY010011271">
    <property type="protein sequence ID" value="KAF5199955.1"/>
    <property type="molecule type" value="Genomic_DNA"/>
</dbReference>
<dbReference type="Gene3D" id="1.25.40.10">
    <property type="entry name" value="Tetratricopeptide repeat domain"/>
    <property type="match status" value="4"/>
</dbReference>
<evidence type="ECO:0000313" key="4">
    <source>
        <dbReference type="EMBL" id="KAF5199955.1"/>
    </source>
</evidence>
<evidence type="ECO:0000313" key="5">
    <source>
        <dbReference type="Proteomes" id="UP000554482"/>
    </source>
</evidence>
<gene>
    <name evidence="4" type="ORF">FRX31_010459</name>
</gene>
<proteinExistence type="inferred from homology"/>
<comment type="caution">
    <text evidence="4">The sequence shown here is derived from an EMBL/GenBank/DDBJ whole genome shotgun (WGS) entry which is preliminary data.</text>
</comment>
<dbReference type="Proteomes" id="UP000554482">
    <property type="component" value="Unassembled WGS sequence"/>
</dbReference>
<dbReference type="AlphaFoldDB" id="A0A7J6WTY4"/>
<dbReference type="PANTHER" id="PTHR47939:SF13">
    <property type="entry name" value="OS03G0201400 PROTEIN"/>
    <property type="match status" value="1"/>
</dbReference>
<dbReference type="PANTHER" id="PTHR47939">
    <property type="entry name" value="MEMBRANE-ASSOCIATED SALT-INDUCIBLE PROTEIN-LIKE"/>
    <property type="match status" value="1"/>
</dbReference>
<keyword evidence="5" id="KW-1185">Reference proteome</keyword>
<feature type="repeat" description="PPR" evidence="3">
    <location>
        <begin position="113"/>
        <end position="147"/>
    </location>
</feature>
<sequence length="441" mass="49986">MIETCKDSVESQGLVCSVVLKCYSKHGLVFDGLEIFRRIVDFKIYPISIHSCNALLDGLQQKNEIKLAWCFCGSIVRCGVSVDMFTWSLIARLLCKEGKIVNAVKMLNSGFSSAVIYDLVIQSYCQMGNYANAMDYLNEMYCKNFTPGFRIYSLVLDEACKYDNVGVVEMIISDMVAKELLPSIPFSDYNLVIQKFCEFGRSYAAEMLFENALKEKSGVHNDSYGCMLRVLCKEGRVKEARRVYGMIKEKGISLSRSSYCAFADAICKEEPSEEVDKLLKDVIARGFVPHGSELSKLIAYHCKQGRWKEAENLLNLILEKRMLPDSCSCSSLVEYYCANGHVNMAVALNDRIRKLGGTLGVKTYNLLLIGLFKERKTGEAIQVFDYMRSLNVRSSTSFTIMIIGLCHEREMRKAMKIHDEMLNARLKPDKATYKRLISKFS</sequence>
<comment type="similarity">
    <text evidence="1">Belongs to the PPR family. P subfamily.</text>
</comment>
<dbReference type="OrthoDB" id="747253at2759"/>
<feature type="repeat" description="PPR" evidence="3">
    <location>
        <begin position="394"/>
        <end position="428"/>
    </location>
</feature>
<reference evidence="4 5" key="1">
    <citation type="submission" date="2020-06" db="EMBL/GenBank/DDBJ databases">
        <title>Transcriptomic and genomic resources for Thalictrum thalictroides and T. hernandezii: Facilitating candidate gene discovery in an emerging model plant lineage.</title>
        <authorList>
            <person name="Arias T."/>
            <person name="Riano-Pachon D.M."/>
            <person name="Di Stilio V.S."/>
        </authorList>
    </citation>
    <scope>NUCLEOTIDE SEQUENCE [LARGE SCALE GENOMIC DNA]</scope>
    <source>
        <strain evidence="5">cv. WT478/WT964</strain>
        <tissue evidence="4">Leaves</tissue>
    </source>
</reference>